<dbReference type="RefSeq" id="WP_014354837.1">
    <property type="nucleotide sequence ID" value="NC_016894.1"/>
</dbReference>
<dbReference type="AlphaFoldDB" id="H6LHQ5"/>
<dbReference type="KEGG" id="awo:Awo_c04330"/>
<dbReference type="PANTHER" id="PTHR33164:SF58">
    <property type="entry name" value="DNA-BINDING TRANSCRIPTIONAL REPRESSOR SCOC"/>
    <property type="match status" value="1"/>
</dbReference>
<evidence type="ECO:0000313" key="3">
    <source>
        <dbReference type="Proteomes" id="UP000007177"/>
    </source>
</evidence>
<dbReference type="EMBL" id="CP002987">
    <property type="protein sequence ID" value="AFA47234.1"/>
    <property type="molecule type" value="Genomic_DNA"/>
</dbReference>
<dbReference type="PANTHER" id="PTHR33164">
    <property type="entry name" value="TRANSCRIPTIONAL REGULATOR, MARR FAMILY"/>
    <property type="match status" value="1"/>
</dbReference>
<protein>
    <submittedName>
        <fullName evidence="2">Transcriptional regulator MarR family</fullName>
    </submittedName>
</protein>
<organism evidence="2 3">
    <name type="scientific">Acetobacterium woodii (strain ATCC 29683 / DSM 1030 / JCM 2381 / KCTC 1655 / WB1)</name>
    <dbReference type="NCBI Taxonomy" id="931626"/>
    <lineage>
        <taxon>Bacteria</taxon>
        <taxon>Bacillati</taxon>
        <taxon>Bacillota</taxon>
        <taxon>Clostridia</taxon>
        <taxon>Eubacteriales</taxon>
        <taxon>Eubacteriaceae</taxon>
        <taxon>Acetobacterium</taxon>
    </lineage>
</organism>
<dbReference type="STRING" id="931626.Awo_c04330"/>
<dbReference type="PRINTS" id="PR00598">
    <property type="entry name" value="HTHMARR"/>
</dbReference>
<keyword evidence="3" id="KW-1185">Reference proteome</keyword>
<proteinExistence type="predicted"/>
<reference evidence="3" key="1">
    <citation type="submission" date="2011-07" db="EMBL/GenBank/DDBJ databases">
        <title>Complete genome sequence of Acetobacterium woodii.</title>
        <authorList>
            <person name="Poehlein A."/>
            <person name="Schmidt S."/>
            <person name="Kaster A.-K."/>
            <person name="Goenrich M."/>
            <person name="Vollmers J."/>
            <person name="Thuermer A."/>
            <person name="Gottschalk G."/>
            <person name="Thauer R.K."/>
            <person name="Daniel R."/>
            <person name="Mueller V."/>
        </authorList>
    </citation>
    <scope>NUCLEOTIDE SEQUENCE [LARGE SCALE GENOMIC DNA]</scope>
    <source>
        <strain evidence="3">ATCC 29683 / DSM 1030 / JCM 2381 / KCTC 1655 / WB1</strain>
    </source>
</reference>
<feature type="domain" description="HTH marR-type" evidence="1">
    <location>
        <begin position="7"/>
        <end position="141"/>
    </location>
</feature>
<dbReference type="PROSITE" id="PS50995">
    <property type="entry name" value="HTH_MARR_2"/>
    <property type="match status" value="1"/>
</dbReference>
<dbReference type="Proteomes" id="UP000007177">
    <property type="component" value="Chromosome"/>
</dbReference>
<sequence>MDLMPDQKFIFGSVQIVANQIDTLLERELKEHHLTTKQWLLTIVVENTFDHAPTIKEVAKGMGSSHQNIKQVALKLEQKGFVIMEKDPKDARITRIKLTDAVASFGKKSQHKSEVFTQKLFNGITAAEMAKTRSLLKKMLTNLEEMDQEYKITGGKK</sequence>
<evidence type="ECO:0000313" key="2">
    <source>
        <dbReference type="EMBL" id="AFA47234.1"/>
    </source>
</evidence>
<dbReference type="Gene3D" id="1.10.10.10">
    <property type="entry name" value="Winged helix-like DNA-binding domain superfamily/Winged helix DNA-binding domain"/>
    <property type="match status" value="1"/>
</dbReference>
<evidence type="ECO:0000259" key="1">
    <source>
        <dbReference type="PROSITE" id="PS50995"/>
    </source>
</evidence>
<dbReference type="InterPro" id="IPR036388">
    <property type="entry name" value="WH-like_DNA-bd_sf"/>
</dbReference>
<reference evidence="2 3" key="2">
    <citation type="journal article" date="2012" name="PLoS ONE">
        <title>An ancient pathway combining carbon dioxide fixation with the generation and utilization of a sodium ion gradient for ATP synthesis.</title>
        <authorList>
            <person name="Poehlein A."/>
            <person name="Schmidt S."/>
            <person name="Kaster A.K."/>
            <person name="Goenrich M."/>
            <person name="Vollmers J."/>
            <person name="Thurmer A."/>
            <person name="Bertsch J."/>
            <person name="Schuchmann K."/>
            <person name="Voigt B."/>
            <person name="Hecker M."/>
            <person name="Daniel R."/>
            <person name="Thauer R.K."/>
            <person name="Gottschalk G."/>
            <person name="Muller V."/>
        </authorList>
    </citation>
    <scope>NUCLEOTIDE SEQUENCE [LARGE SCALE GENOMIC DNA]</scope>
    <source>
        <strain evidence="3">ATCC 29683 / DSM 1030 / JCM 2381 / KCTC 1655 / WB1</strain>
    </source>
</reference>
<dbReference type="SUPFAM" id="SSF46785">
    <property type="entry name" value="Winged helix' DNA-binding domain"/>
    <property type="match status" value="1"/>
</dbReference>
<dbReference type="InterPro" id="IPR039422">
    <property type="entry name" value="MarR/SlyA-like"/>
</dbReference>
<gene>
    <name evidence="2" type="ordered locus">Awo_c04330</name>
</gene>
<dbReference type="eggNOG" id="COG1846">
    <property type="taxonomic scope" value="Bacteria"/>
</dbReference>
<dbReference type="InterPro" id="IPR000835">
    <property type="entry name" value="HTH_MarR-typ"/>
</dbReference>
<dbReference type="SMART" id="SM00347">
    <property type="entry name" value="HTH_MARR"/>
    <property type="match status" value="1"/>
</dbReference>
<dbReference type="GO" id="GO:0006950">
    <property type="term" value="P:response to stress"/>
    <property type="evidence" value="ECO:0007669"/>
    <property type="project" value="TreeGrafter"/>
</dbReference>
<accession>H6LHQ5</accession>
<name>H6LHQ5_ACEWD</name>
<dbReference type="HOGENOM" id="CLU_083287_16_0_9"/>
<dbReference type="InterPro" id="IPR036390">
    <property type="entry name" value="WH_DNA-bd_sf"/>
</dbReference>
<dbReference type="GO" id="GO:0003700">
    <property type="term" value="F:DNA-binding transcription factor activity"/>
    <property type="evidence" value="ECO:0007669"/>
    <property type="project" value="InterPro"/>
</dbReference>